<reference evidence="3 4" key="1">
    <citation type="submission" date="2017-02" db="EMBL/GenBank/DDBJ databases">
        <authorList>
            <person name="Peterson S.W."/>
        </authorList>
    </citation>
    <scope>NUCLEOTIDE SEQUENCE [LARGE SCALE GENOMIC DNA]</scope>
    <source>
        <strain evidence="3 4">ATCC 43324</strain>
    </source>
</reference>
<dbReference type="InterPro" id="IPR036514">
    <property type="entry name" value="SGNH_hydro_sf"/>
</dbReference>
<name>A0A1T4QTU2_9BACT</name>
<dbReference type="PANTHER" id="PTHR30383">
    <property type="entry name" value="THIOESTERASE 1/PROTEASE 1/LYSOPHOSPHOLIPASE L1"/>
    <property type="match status" value="1"/>
</dbReference>
<dbReference type="AlphaFoldDB" id="A0A1T4QTU2"/>
<dbReference type="Gene3D" id="3.40.50.1110">
    <property type="entry name" value="SGNH hydrolase"/>
    <property type="match status" value="1"/>
</dbReference>
<proteinExistence type="predicted"/>
<dbReference type="InterPro" id="IPR013830">
    <property type="entry name" value="SGNH_hydro"/>
</dbReference>
<dbReference type="Proteomes" id="UP000190065">
    <property type="component" value="Unassembled WGS sequence"/>
</dbReference>
<protein>
    <submittedName>
        <fullName evidence="3">Lysophospholipase L1</fullName>
    </submittedName>
</protein>
<dbReference type="Pfam" id="PF13472">
    <property type="entry name" value="Lipase_GDSL_2"/>
    <property type="match status" value="1"/>
</dbReference>
<evidence type="ECO:0000259" key="2">
    <source>
        <dbReference type="Pfam" id="PF13472"/>
    </source>
</evidence>
<keyword evidence="1" id="KW-0732">Signal</keyword>
<sequence>MKQTIMRCPLRWAMALLLCILMGREAAMAQAQSPRKTTPLVVMLGDERTSQAGNWNKLLGWKGVQNAGVAGETLAETGARLNTILQRKPQAIYVMLGWQEVCAGASADEIFAACQTLIDRIWAHAATTKLYVLSLLPINERLTTDKNLIDKSAVVAEVNQKLRHYCQTNHIAYINLFKQFVFHGTYTLQDALTTDGVHLTPMAYKRWAFFLKKFTATAEQS</sequence>
<dbReference type="RefSeq" id="WP_078805769.1">
    <property type="nucleotide sequence ID" value="NZ_FUXK01000025.1"/>
</dbReference>
<dbReference type="InterPro" id="IPR051532">
    <property type="entry name" value="Ester_Hydrolysis_Enzymes"/>
</dbReference>
<dbReference type="SUPFAM" id="SSF52266">
    <property type="entry name" value="SGNH hydrolase"/>
    <property type="match status" value="1"/>
</dbReference>
<evidence type="ECO:0000256" key="1">
    <source>
        <dbReference type="SAM" id="SignalP"/>
    </source>
</evidence>
<accession>A0A1T4QTU2</accession>
<feature type="chain" id="PRO_5012301226" evidence="1">
    <location>
        <begin position="30"/>
        <end position="221"/>
    </location>
</feature>
<gene>
    <name evidence="3" type="ORF">SAMN02745202_01949</name>
</gene>
<feature type="domain" description="SGNH hydrolase-type esterase" evidence="2">
    <location>
        <begin position="54"/>
        <end position="205"/>
    </location>
</feature>
<feature type="signal peptide" evidence="1">
    <location>
        <begin position="1"/>
        <end position="29"/>
    </location>
</feature>
<evidence type="ECO:0000313" key="4">
    <source>
        <dbReference type="Proteomes" id="UP000190065"/>
    </source>
</evidence>
<evidence type="ECO:0000313" key="3">
    <source>
        <dbReference type="EMBL" id="SKA07150.1"/>
    </source>
</evidence>
<dbReference type="EMBL" id="FUXK01000025">
    <property type="protein sequence ID" value="SKA07150.1"/>
    <property type="molecule type" value="Genomic_DNA"/>
</dbReference>
<dbReference type="GO" id="GO:0016788">
    <property type="term" value="F:hydrolase activity, acting on ester bonds"/>
    <property type="evidence" value="ECO:0007669"/>
    <property type="project" value="UniProtKB-ARBA"/>
</dbReference>
<dbReference type="STRING" id="28136.SAMN02745202_01949"/>
<organism evidence="3 4">
    <name type="scientific">Segatella oulorum</name>
    <dbReference type="NCBI Taxonomy" id="28136"/>
    <lineage>
        <taxon>Bacteria</taxon>
        <taxon>Pseudomonadati</taxon>
        <taxon>Bacteroidota</taxon>
        <taxon>Bacteroidia</taxon>
        <taxon>Bacteroidales</taxon>
        <taxon>Prevotellaceae</taxon>
        <taxon>Segatella</taxon>
    </lineage>
</organism>